<organism evidence="2 3">
    <name type="scientific">Arachis hypogaea</name>
    <name type="common">Peanut</name>
    <dbReference type="NCBI Taxonomy" id="3818"/>
    <lineage>
        <taxon>Eukaryota</taxon>
        <taxon>Viridiplantae</taxon>
        <taxon>Streptophyta</taxon>
        <taxon>Embryophyta</taxon>
        <taxon>Tracheophyta</taxon>
        <taxon>Spermatophyta</taxon>
        <taxon>Magnoliopsida</taxon>
        <taxon>eudicotyledons</taxon>
        <taxon>Gunneridae</taxon>
        <taxon>Pentapetalae</taxon>
        <taxon>rosids</taxon>
        <taxon>fabids</taxon>
        <taxon>Fabales</taxon>
        <taxon>Fabaceae</taxon>
        <taxon>Papilionoideae</taxon>
        <taxon>50 kb inversion clade</taxon>
        <taxon>dalbergioids sensu lato</taxon>
        <taxon>Dalbergieae</taxon>
        <taxon>Pterocarpus clade</taxon>
        <taxon>Arachis</taxon>
    </lineage>
</organism>
<feature type="region of interest" description="Disordered" evidence="1">
    <location>
        <begin position="1"/>
        <end position="27"/>
    </location>
</feature>
<gene>
    <name evidence="2" type="ORF">Ahy_A10g047260</name>
</gene>
<keyword evidence="3" id="KW-1185">Reference proteome</keyword>
<sequence length="148" mass="16658">MERSNPEGEPNSTVINASEGNDELNDNGVVNQEGSLVNKITDVMHVIVTTLVLSFISIWFCELALPLPDHSGLSEAEIPVIGMSFDSLPLAQEFYANYAKKLGFITKIRNTNFDKTWKDTKIPINQSLYCTREGYREFVLRQQLGETE</sequence>
<protein>
    <recommendedName>
        <fullName evidence="4">FAR1 domain-containing protein</fullName>
    </recommendedName>
</protein>
<evidence type="ECO:0008006" key="4">
    <source>
        <dbReference type="Google" id="ProtNLM"/>
    </source>
</evidence>
<reference evidence="2 3" key="1">
    <citation type="submission" date="2019-01" db="EMBL/GenBank/DDBJ databases">
        <title>Sequencing of cultivated peanut Arachis hypogaea provides insights into genome evolution and oil improvement.</title>
        <authorList>
            <person name="Chen X."/>
        </authorList>
    </citation>
    <scope>NUCLEOTIDE SEQUENCE [LARGE SCALE GENOMIC DNA]</scope>
    <source>
        <strain evidence="3">cv. Fuhuasheng</strain>
        <tissue evidence="2">Leaves</tissue>
    </source>
</reference>
<feature type="compositionally biased region" description="Polar residues" evidence="1">
    <location>
        <begin position="10"/>
        <end position="19"/>
    </location>
</feature>
<dbReference type="AlphaFoldDB" id="A0A445B264"/>
<evidence type="ECO:0000313" key="3">
    <source>
        <dbReference type="Proteomes" id="UP000289738"/>
    </source>
</evidence>
<evidence type="ECO:0000313" key="2">
    <source>
        <dbReference type="EMBL" id="RYR32731.1"/>
    </source>
</evidence>
<dbReference type="EMBL" id="SDMP01000010">
    <property type="protein sequence ID" value="RYR32731.1"/>
    <property type="molecule type" value="Genomic_DNA"/>
</dbReference>
<evidence type="ECO:0000256" key="1">
    <source>
        <dbReference type="SAM" id="MobiDB-lite"/>
    </source>
</evidence>
<name>A0A445B264_ARAHY</name>
<comment type="caution">
    <text evidence="2">The sequence shown here is derived from an EMBL/GenBank/DDBJ whole genome shotgun (WGS) entry which is preliminary data.</text>
</comment>
<proteinExistence type="predicted"/>
<accession>A0A445B264</accession>
<dbReference type="Proteomes" id="UP000289738">
    <property type="component" value="Chromosome A10"/>
</dbReference>